<dbReference type="PANTHER" id="PTHR34451:SF7">
    <property type="entry name" value="PHD FINGER FAMILY PROTEIN"/>
    <property type="match status" value="1"/>
</dbReference>
<evidence type="ECO:0008006" key="4">
    <source>
        <dbReference type="Google" id="ProtNLM"/>
    </source>
</evidence>
<gene>
    <name evidence="2" type="ORF">QJS04_geneDACA004677</name>
</gene>
<dbReference type="EMBL" id="JAUJYN010000001">
    <property type="protein sequence ID" value="KAK1280599.1"/>
    <property type="molecule type" value="Genomic_DNA"/>
</dbReference>
<comment type="caution">
    <text evidence="2">The sequence shown here is derived from an EMBL/GenBank/DDBJ whole genome shotgun (WGS) entry which is preliminary data.</text>
</comment>
<organism evidence="2 3">
    <name type="scientific">Acorus gramineus</name>
    <name type="common">Dwarf sweet flag</name>
    <dbReference type="NCBI Taxonomy" id="55184"/>
    <lineage>
        <taxon>Eukaryota</taxon>
        <taxon>Viridiplantae</taxon>
        <taxon>Streptophyta</taxon>
        <taxon>Embryophyta</taxon>
        <taxon>Tracheophyta</taxon>
        <taxon>Spermatophyta</taxon>
        <taxon>Magnoliopsida</taxon>
        <taxon>Liliopsida</taxon>
        <taxon>Acoraceae</taxon>
        <taxon>Acorus</taxon>
    </lineage>
</organism>
<name>A0AAV9BWJ0_ACOGR</name>
<dbReference type="AlphaFoldDB" id="A0AAV9BWJ0"/>
<accession>A0AAV9BWJ0</accession>
<feature type="compositionally biased region" description="Polar residues" evidence="1">
    <location>
        <begin position="289"/>
        <end position="304"/>
    </location>
</feature>
<dbReference type="Proteomes" id="UP001179952">
    <property type="component" value="Unassembled WGS sequence"/>
</dbReference>
<protein>
    <recommendedName>
        <fullName evidence="4">Zinc finger PHD-type domain-containing protein</fullName>
    </recommendedName>
</protein>
<evidence type="ECO:0000313" key="3">
    <source>
        <dbReference type="Proteomes" id="UP001179952"/>
    </source>
</evidence>
<sequence length="318" mass="33306">MSWRREQGVGGGGVPGCGGCNVGERRWIHNIRHKGIYCSLCTSCVLKYHPGCFCVSCFDVLFEGSPPPPSPAADDAHLVRCSKCSSSVAHSRCLGEAADRGSFTCPTCVNPNFSFFDTVSGGDGGRTIDLEMAKALVGAAKLASLSMSRAKASAWVDAERRAKEAGMAGKRAKDALEKVVSGSMKEKGKAESEMKKKLKGSGFRSDGKDRLVGPHLNNVGLKDSVPVRVPPATAGEGKMKSEVNGLVSSSPAIATPLLHHRSQSMDVEQKVKVNGLVDSKVGPQPPNASPLSQDGSANSQNNSGVIHPGLPNKASVHS</sequence>
<reference evidence="2" key="2">
    <citation type="submission" date="2023-06" db="EMBL/GenBank/DDBJ databases">
        <authorList>
            <person name="Ma L."/>
            <person name="Liu K.-W."/>
            <person name="Li Z."/>
            <person name="Hsiao Y.-Y."/>
            <person name="Qi Y."/>
            <person name="Fu T."/>
            <person name="Tang G."/>
            <person name="Zhang D."/>
            <person name="Sun W.-H."/>
            <person name="Liu D.-K."/>
            <person name="Li Y."/>
            <person name="Chen G.-Z."/>
            <person name="Liu X.-D."/>
            <person name="Liao X.-Y."/>
            <person name="Jiang Y.-T."/>
            <person name="Yu X."/>
            <person name="Hao Y."/>
            <person name="Huang J."/>
            <person name="Zhao X.-W."/>
            <person name="Ke S."/>
            <person name="Chen Y.-Y."/>
            <person name="Wu W.-L."/>
            <person name="Hsu J.-L."/>
            <person name="Lin Y.-F."/>
            <person name="Huang M.-D."/>
            <person name="Li C.-Y."/>
            <person name="Huang L."/>
            <person name="Wang Z.-W."/>
            <person name="Zhao X."/>
            <person name="Zhong W.-Y."/>
            <person name="Peng D.-H."/>
            <person name="Ahmad S."/>
            <person name="Lan S."/>
            <person name="Zhang J.-S."/>
            <person name="Tsai W.-C."/>
            <person name="Van De Peer Y."/>
            <person name="Liu Z.-J."/>
        </authorList>
    </citation>
    <scope>NUCLEOTIDE SEQUENCE</scope>
    <source>
        <strain evidence="2">SCP</strain>
        <tissue evidence="2">Leaves</tissue>
    </source>
</reference>
<evidence type="ECO:0000313" key="2">
    <source>
        <dbReference type="EMBL" id="KAK1280599.1"/>
    </source>
</evidence>
<proteinExistence type="predicted"/>
<keyword evidence="3" id="KW-1185">Reference proteome</keyword>
<dbReference type="PANTHER" id="PTHR34451">
    <property type="entry name" value="PHD FINGER FAMILY PROTEIN"/>
    <property type="match status" value="1"/>
</dbReference>
<feature type="region of interest" description="Disordered" evidence="1">
    <location>
        <begin position="255"/>
        <end position="318"/>
    </location>
</feature>
<feature type="compositionally biased region" description="Basic and acidic residues" evidence="1">
    <location>
        <begin position="184"/>
        <end position="195"/>
    </location>
</feature>
<feature type="region of interest" description="Disordered" evidence="1">
    <location>
        <begin position="181"/>
        <end position="240"/>
    </location>
</feature>
<reference evidence="2" key="1">
    <citation type="journal article" date="2023" name="Nat. Commun.">
        <title>Diploid and tetraploid genomes of Acorus and the evolution of monocots.</title>
        <authorList>
            <person name="Ma L."/>
            <person name="Liu K.W."/>
            <person name="Li Z."/>
            <person name="Hsiao Y.Y."/>
            <person name="Qi Y."/>
            <person name="Fu T."/>
            <person name="Tang G.D."/>
            <person name="Zhang D."/>
            <person name="Sun W.H."/>
            <person name="Liu D.K."/>
            <person name="Li Y."/>
            <person name="Chen G.Z."/>
            <person name="Liu X.D."/>
            <person name="Liao X.Y."/>
            <person name="Jiang Y.T."/>
            <person name="Yu X."/>
            <person name="Hao Y."/>
            <person name="Huang J."/>
            <person name="Zhao X.W."/>
            <person name="Ke S."/>
            <person name="Chen Y.Y."/>
            <person name="Wu W.L."/>
            <person name="Hsu J.L."/>
            <person name="Lin Y.F."/>
            <person name="Huang M.D."/>
            <person name="Li C.Y."/>
            <person name="Huang L."/>
            <person name="Wang Z.W."/>
            <person name="Zhao X."/>
            <person name="Zhong W.Y."/>
            <person name="Peng D.H."/>
            <person name="Ahmad S."/>
            <person name="Lan S."/>
            <person name="Zhang J.S."/>
            <person name="Tsai W.C."/>
            <person name="Van de Peer Y."/>
            <person name="Liu Z.J."/>
        </authorList>
    </citation>
    <scope>NUCLEOTIDE SEQUENCE</scope>
    <source>
        <strain evidence="2">SCP</strain>
    </source>
</reference>
<evidence type="ECO:0000256" key="1">
    <source>
        <dbReference type="SAM" id="MobiDB-lite"/>
    </source>
</evidence>